<evidence type="ECO:0000313" key="3">
    <source>
        <dbReference type="Proteomes" id="UP000198508"/>
    </source>
</evidence>
<sequence length="84" mass="9044">MERKAVKIYTAPDNLQAEMILEVLGKNGIPGYKRDLGAAGIMNLYTGNSTFGEEIFVAEEDVPKAAELLEGMGLEAERKAPSGD</sequence>
<dbReference type="InterPro" id="IPR018551">
    <property type="entry name" value="DUF2007"/>
</dbReference>
<evidence type="ECO:0000259" key="1">
    <source>
        <dbReference type="Pfam" id="PF09413"/>
    </source>
</evidence>
<dbReference type="RefSeq" id="WP_092363701.1">
    <property type="nucleotide sequence ID" value="NZ_CAJJSN010000030.1"/>
</dbReference>
<proteinExistence type="predicted"/>
<name>A0A1I0G636_9FIRM</name>
<dbReference type="Gene3D" id="3.30.70.1530">
    <property type="entry name" value="Hypothetical protein rpa1041"/>
    <property type="match status" value="1"/>
</dbReference>
<reference evidence="3" key="1">
    <citation type="submission" date="2016-10" db="EMBL/GenBank/DDBJ databases">
        <authorList>
            <person name="Varghese N."/>
            <person name="Submissions S."/>
        </authorList>
    </citation>
    <scope>NUCLEOTIDE SEQUENCE [LARGE SCALE GENOMIC DNA]</scope>
    <source>
        <strain evidence="3">NLAE-zl-G277</strain>
    </source>
</reference>
<dbReference type="GeneID" id="93280895"/>
<evidence type="ECO:0000313" key="2">
    <source>
        <dbReference type="EMBL" id="SET66113.1"/>
    </source>
</evidence>
<organism evidence="2 3">
    <name type="scientific">Enterocloster lavalensis</name>
    <dbReference type="NCBI Taxonomy" id="460384"/>
    <lineage>
        <taxon>Bacteria</taxon>
        <taxon>Bacillati</taxon>
        <taxon>Bacillota</taxon>
        <taxon>Clostridia</taxon>
        <taxon>Lachnospirales</taxon>
        <taxon>Lachnospiraceae</taxon>
        <taxon>Enterocloster</taxon>
    </lineage>
</organism>
<dbReference type="SUPFAM" id="SSF54913">
    <property type="entry name" value="GlnB-like"/>
    <property type="match status" value="1"/>
</dbReference>
<dbReference type="AlphaFoldDB" id="A0A1I0G636"/>
<keyword evidence="3" id="KW-1185">Reference proteome</keyword>
<gene>
    <name evidence="2" type="ORF">SAMN05216313_110145</name>
</gene>
<accession>A0A1I0G636</accession>
<dbReference type="EMBL" id="FOIM01000010">
    <property type="protein sequence ID" value="SET66113.1"/>
    <property type="molecule type" value="Genomic_DNA"/>
</dbReference>
<dbReference type="InterPro" id="IPR011322">
    <property type="entry name" value="N-reg_PII-like_a/b"/>
</dbReference>
<dbReference type="Proteomes" id="UP000198508">
    <property type="component" value="Unassembled WGS sequence"/>
</dbReference>
<dbReference type="Pfam" id="PF09413">
    <property type="entry name" value="DUF2007"/>
    <property type="match status" value="1"/>
</dbReference>
<protein>
    <submittedName>
        <fullName evidence="2">Putative signal transducing protein</fullName>
    </submittedName>
</protein>
<feature type="domain" description="DUF2007" evidence="1">
    <location>
        <begin position="6"/>
        <end position="72"/>
    </location>
</feature>